<dbReference type="PANTHER" id="PTHR48434">
    <property type="entry name" value="(RAPE) HYPOTHETICAL PROTEIN"/>
    <property type="match status" value="1"/>
</dbReference>
<evidence type="ECO:0000313" key="1">
    <source>
        <dbReference type="EMBL" id="KAH0757332.1"/>
    </source>
</evidence>
<dbReference type="EMBL" id="JAIVGD010000015">
    <property type="protein sequence ID" value="KAH0757332.1"/>
    <property type="molecule type" value="Genomic_DNA"/>
</dbReference>
<protein>
    <submittedName>
        <fullName evidence="1">Uncharacterized protein</fullName>
    </submittedName>
</protein>
<accession>A0ABQ7UZS0</accession>
<organism evidence="1 2">
    <name type="scientific">Solanum tuberosum</name>
    <name type="common">Potato</name>
    <dbReference type="NCBI Taxonomy" id="4113"/>
    <lineage>
        <taxon>Eukaryota</taxon>
        <taxon>Viridiplantae</taxon>
        <taxon>Streptophyta</taxon>
        <taxon>Embryophyta</taxon>
        <taxon>Tracheophyta</taxon>
        <taxon>Spermatophyta</taxon>
        <taxon>Magnoliopsida</taxon>
        <taxon>eudicotyledons</taxon>
        <taxon>Gunneridae</taxon>
        <taxon>Pentapetalae</taxon>
        <taxon>asterids</taxon>
        <taxon>lamiids</taxon>
        <taxon>Solanales</taxon>
        <taxon>Solanaceae</taxon>
        <taxon>Solanoideae</taxon>
        <taxon>Solaneae</taxon>
        <taxon>Solanum</taxon>
    </lineage>
</organism>
<reference evidence="1 2" key="1">
    <citation type="journal article" date="2021" name="bioRxiv">
        <title>Chromosome-scale and haplotype-resolved genome assembly of a tetraploid potato cultivar.</title>
        <authorList>
            <person name="Sun H."/>
            <person name="Jiao W.-B."/>
            <person name="Krause K."/>
            <person name="Campoy J.A."/>
            <person name="Goel M."/>
            <person name="Folz-Donahue K."/>
            <person name="Kukat C."/>
            <person name="Huettel B."/>
            <person name="Schneeberger K."/>
        </authorList>
    </citation>
    <scope>NUCLEOTIDE SEQUENCE [LARGE SCALE GENOMIC DNA]</scope>
    <source>
        <strain evidence="1">SolTubOtavaFocal</strain>
        <tissue evidence="1">Leaves</tissue>
    </source>
</reference>
<keyword evidence="2" id="KW-1185">Reference proteome</keyword>
<comment type="caution">
    <text evidence="1">The sequence shown here is derived from an EMBL/GenBank/DDBJ whole genome shotgun (WGS) entry which is preliminary data.</text>
</comment>
<dbReference type="PANTHER" id="PTHR48434:SF1">
    <property type="entry name" value="(RAPE) HYPOTHETICAL PROTEIN"/>
    <property type="match status" value="1"/>
</dbReference>
<sequence length="283" mass="33095">MRTFKPTTPSKGENLPKAKMAKPFIHPPLALTKVEIDQRPEMPFHNKFTAQADYPRLPCPPLPKLINLRPTKPFDKGASSSSSIKTKESYAMKAPKTFAQAGNLELTKTILRTPNPKEETFDFVISQLLPIMALNKEYDSVDTGNLIKPCYTDSNFVETDNPLKTRRFYEVFLIDTDSIEIEHSKDENNPTIIKYSRFTIKKILDPFEWFADHLHTPITLSVTHRPQTYNWYDYKSAWMNFLYLRPRHTWFVKYSPSITKAIIPRWFYKWWNLFGGNKEILPQ</sequence>
<name>A0ABQ7UZS0_SOLTU</name>
<gene>
    <name evidence="1" type="ORF">KY290_020825</name>
</gene>
<proteinExistence type="predicted"/>
<evidence type="ECO:0000313" key="2">
    <source>
        <dbReference type="Proteomes" id="UP000826656"/>
    </source>
</evidence>
<dbReference type="Proteomes" id="UP000826656">
    <property type="component" value="Unassembled WGS sequence"/>
</dbReference>